<evidence type="ECO:0000256" key="4">
    <source>
        <dbReference type="ARBA" id="ARBA00022452"/>
    </source>
</evidence>
<dbReference type="EMBL" id="CP046916">
    <property type="protein sequence ID" value="QGZ66214.1"/>
    <property type="molecule type" value="Genomic_DNA"/>
</dbReference>
<evidence type="ECO:0000256" key="2">
    <source>
        <dbReference type="ARBA" id="ARBA00011233"/>
    </source>
</evidence>
<name>A0A7Z2GRG3_9BURK</name>
<keyword evidence="14" id="KW-1185">Reference proteome</keyword>
<dbReference type="InterPro" id="IPR023614">
    <property type="entry name" value="Porin_dom_sf"/>
</dbReference>
<organism evidence="13 14">
    <name type="scientific">Paraburkholderia acidisoli</name>
    <dbReference type="NCBI Taxonomy" id="2571748"/>
    <lineage>
        <taxon>Bacteria</taxon>
        <taxon>Pseudomonadati</taxon>
        <taxon>Pseudomonadota</taxon>
        <taxon>Betaproteobacteria</taxon>
        <taxon>Burkholderiales</taxon>
        <taxon>Burkholderiaceae</taxon>
        <taxon>Paraburkholderia</taxon>
    </lineage>
</organism>
<proteinExistence type="predicted"/>
<comment type="subcellular location">
    <subcellularLocation>
        <location evidence="1">Cell outer membrane</location>
        <topology evidence="1">Multi-pass membrane protein</topology>
    </subcellularLocation>
</comment>
<feature type="chain" id="PRO_5031291312" evidence="11">
    <location>
        <begin position="24"/>
        <end position="402"/>
    </location>
</feature>
<dbReference type="SUPFAM" id="SSF56935">
    <property type="entry name" value="Porins"/>
    <property type="match status" value="1"/>
</dbReference>
<protein>
    <submittedName>
        <fullName evidence="13">Porin</fullName>
    </submittedName>
</protein>
<keyword evidence="4" id="KW-1134">Transmembrane beta strand</keyword>
<keyword evidence="3" id="KW-0813">Transport</keyword>
<evidence type="ECO:0000256" key="8">
    <source>
        <dbReference type="ARBA" id="ARBA00023114"/>
    </source>
</evidence>
<keyword evidence="5" id="KW-0812">Transmembrane</keyword>
<keyword evidence="7" id="KW-0406">Ion transport</keyword>
<feature type="signal peptide" evidence="11">
    <location>
        <begin position="1"/>
        <end position="23"/>
    </location>
</feature>
<dbReference type="RefSeq" id="WP_158957423.1">
    <property type="nucleotide sequence ID" value="NZ_CP046916.1"/>
</dbReference>
<keyword evidence="8" id="KW-0626">Porin</keyword>
<evidence type="ECO:0000313" key="13">
    <source>
        <dbReference type="EMBL" id="QGZ66214.1"/>
    </source>
</evidence>
<evidence type="ECO:0000256" key="11">
    <source>
        <dbReference type="SAM" id="SignalP"/>
    </source>
</evidence>
<dbReference type="GO" id="GO:0046930">
    <property type="term" value="C:pore complex"/>
    <property type="evidence" value="ECO:0007669"/>
    <property type="project" value="UniProtKB-KW"/>
</dbReference>
<evidence type="ECO:0000256" key="9">
    <source>
        <dbReference type="ARBA" id="ARBA00023136"/>
    </source>
</evidence>
<evidence type="ECO:0000256" key="7">
    <source>
        <dbReference type="ARBA" id="ARBA00023065"/>
    </source>
</evidence>
<evidence type="ECO:0000256" key="3">
    <source>
        <dbReference type="ARBA" id="ARBA00022448"/>
    </source>
</evidence>
<dbReference type="InterPro" id="IPR033900">
    <property type="entry name" value="Gram_neg_porin_domain"/>
</dbReference>
<dbReference type="PANTHER" id="PTHR34501">
    <property type="entry name" value="PROTEIN YDDL-RELATED"/>
    <property type="match status" value="1"/>
</dbReference>
<dbReference type="CDD" id="cd00342">
    <property type="entry name" value="gram_neg_porins"/>
    <property type="match status" value="1"/>
</dbReference>
<dbReference type="Pfam" id="PF13609">
    <property type="entry name" value="Porin_4"/>
    <property type="match status" value="1"/>
</dbReference>
<dbReference type="PANTHER" id="PTHR34501:SF9">
    <property type="entry name" value="MAJOR OUTER MEMBRANE PROTEIN P.IA"/>
    <property type="match status" value="1"/>
</dbReference>
<dbReference type="InterPro" id="IPR050298">
    <property type="entry name" value="Gram-neg_bact_OMP"/>
</dbReference>
<dbReference type="PRINTS" id="PR00184">
    <property type="entry name" value="NEISSPPORIN"/>
</dbReference>
<keyword evidence="9" id="KW-0472">Membrane</keyword>
<dbReference type="AlphaFoldDB" id="A0A7Z2GRG3"/>
<sequence>MKKTTSRVALSVAALAAATPAFAQSTVTLFGIVDSGLSYGNSQTTLGSNSNGHSAVRATSGVWIGSRLGFHGIEDLGAGNHAIFWLESGFTMYNGGLSLGGIFGRQAYVGLGNDHYGTVTAGRQYTPYYLLLFPYAQIKYLTGGVGAHPGDIDGFDTTYRVNNALVYTSPNLNGLTFSALYGFGGVAGAFNRGSAWSGAVQYAHGPFGIAAGIFRMNNATPGGGAWGTDSTVNSAGLPGISTVNNGYQTAAAQQRIAVTTGYDITSTVGVNASYSNVQYISGIASSFHDTEIFNVFGGLVHWAATPALTFSAGYNYTKASDANGITDGARYHEVTVAESYTLSKRTLLYALQGYTRALGQTLGTAGSGHVVNATATVGDGFNATPSSTGKQFVVAVGLVNKF</sequence>
<dbReference type="Proteomes" id="UP000433577">
    <property type="component" value="Chromosome 4"/>
</dbReference>
<dbReference type="GO" id="GO:0006811">
    <property type="term" value="P:monoatomic ion transport"/>
    <property type="evidence" value="ECO:0007669"/>
    <property type="project" value="UniProtKB-KW"/>
</dbReference>
<evidence type="ECO:0000256" key="10">
    <source>
        <dbReference type="ARBA" id="ARBA00023237"/>
    </source>
</evidence>
<dbReference type="OrthoDB" id="8982743at2"/>
<reference evidence="13 14" key="1">
    <citation type="submission" date="2019-12" db="EMBL/GenBank/DDBJ databases">
        <title>Paraburkholderia acidiphila 7Q-K02 sp. nov and Paraburkholderia acidisoli DHF22 sp. nov., two strains isolated from forest soil.</title>
        <authorList>
            <person name="Gao Z."/>
            <person name="Qiu L."/>
        </authorList>
    </citation>
    <scope>NUCLEOTIDE SEQUENCE [LARGE SCALE GENOMIC DNA]</scope>
    <source>
        <strain evidence="13 14">DHF22</strain>
    </source>
</reference>
<dbReference type="KEGG" id="pacs:FAZ98_30875"/>
<gene>
    <name evidence="13" type="ORF">FAZ98_30875</name>
</gene>
<keyword evidence="10" id="KW-0998">Cell outer membrane</keyword>
<accession>A0A7Z2GRG3</accession>
<evidence type="ECO:0000256" key="5">
    <source>
        <dbReference type="ARBA" id="ARBA00022692"/>
    </source>
</evidence>
<keyword evidence="6 11" id="KW-0732">Signal</keyword>
<evidence type="ECO:0000256" key="1">
    <source>
        <dbReference type="ARBA" id="ARBA00004571"/>
    </source>
</evidence>
<comment type="subunit">
    <text evidence="2">Homotrimer.</text>
</comment>
<evidence type="ECO:0000259" key="12">
    <source>
        <dbReference type="Pfam" id="PF13609"/>
    </source>
</evidence>
<dbReference type="GO" id="GO:0015288">
    <property type="term" value="F:porin activity"/>
    <property type="evidence" value="ECO:0007669"/>
    <property type="project" value="UniProtKB-KW"/>
</dbReference>
<feature type="domain" description="Porin" evidence="12">
    <location>
        <begin position="10"/>
        <end position="356"/>
    </location>
</feature>
<dbReference type="InterPro" id="IPR002299">
    <property type="entry name" value="Porin_Neis"/>
</dbReference>
<evidence type="ECO:0000313" key="14">
    <source>
        <dbReference type="Proteomes" id="UP000433577"/>
    </source>
</evidence>
<dbReference type="Gene3D" id="2.40.160.10">
    <property type="entry name" value="Porin"/>
    <property type="match status" value="1"/>
</dbReference>
<evidence type="ECO:0000256" key="6">
    <source>
        <dbReference type="ARBA" id="ARBA00022729"/>
    </source>
</evidence>
<dbReference type="GO" id="GO:0009279">
    <property type="term" value="C:cell outer membrane"/>
    <property type="evidence" value="ECO:0007669"/>
    <property type="project" value="UniProtKB-SubCell"/>
</dbReference>